<dbReference type="Proteomes" id="UP000193920">
    <property type="component" value="Unassembled WGS sequence"/>
</dbReference>
<accession>A0A1Y2BY51</accession>
<reference evidence="2 3" key="1">
    <citation type="submission" date="2016-08" db="EMBL/GenBank/DDBJ databases">
        <title>A Parts List for Fungal Cellulosomes Revealed by Comparative Genomics.</title>
        <authorList>
            <consortium name="DOE Joint Genome Institute"/>
            <person name="Haitjema C.H."/>
            <person name="Gilmore S.P."/>
            <person name="Henske J.K."/>
            <person name="Solomon K.V."/>
            <person name="De Groot R."/>
            <person name="Kuo A."/>
            <person name="Mondo S.J."/>
            <person name="Salamov A.A."/>
            <person name="Labutti K."/>
            <person name="Zhao Z."/>
            <person name="Chiniquy J."/>
            <person name="Barry K."/>
            <person name="Brewer H.M."/>
            <person name="Purvine S.O."/>
            <person name="Wright A.T."/>
            <person name="Boxma B."/>
            <person name="Van Alen T."/>
            <person name="Hackstein J.H."/>
            <person name="Baker S.E."/>
            <person name="Grigoriev I.V."/>
            <person name="O'Malley M.A."/>
        </authorList>
    </citation>
    <scope>NUCLEOTIDE SEQUENCE [LARGE SCALE GENOMIC DNA]</scope>
    <source>
        <strain evidence="2 3">G1</strain>
    </source>
</reference>
<feature type="compositionally biased region" description="Basic and acidic residues" evidence="1">
    <location>
        <begin position="1"/>
        <end position="10"/>
    </location>
</feature>
<gene>
    <name evidence="2" type="ORF">LY90DRAFT_510632</name>
</gene>
<proteinExistence type="predicted"/>
<protein>
    <submittedName>
        <fullName evidence="2">Uncharacterized protein</fullName>
    </submittedName>
</protein>
<dbReference type="EMBL" id="MCOG01000131">
    <property type="protein sequence ID" value="ORY39702.1"/>
    <property type="molecule type" value="Genomic_DNA"/>
</dbReference>
<evidence type="ECO:0000313" key="2">
    <source>
        <dbReference type="EMBL" id="ORY39702.1"/>
    </source>
</evidence>
<name>A0A1Y2BY51_9FUNG</name>
<comment type="caution">
    <text evidence="2">The sequence shown here is derived from an EMBL/GenBank/DDBJ whole genome shotgun (WGS) entry which is preliminary data.</text>
</comment>
<evidence type="ECO:0000313" key="3">
    <source>
        <dbReference type="Proteomes" id="UP000193920"/>
    </source>
</evidence>
<feature type="region of interest" description="Disordered" evidence="1">
    <location>
        <begin position="1"/>
        <end position="39"/>
    </location>
</feature>
<sequence length="123" mass="14695">MLRYNFERKPLRGTMGRSKKQQINKNKNKNEVANSSSQINNIPLKNEDFIKNEDINDEIIYKNRMEKSKPKSWKDSWKRPLNQTIIFEDFESSTTDKIRTDTRSKRRESRKSSFLADMLITAY</sequence>
<organism evidence="2 3">
    <name type="scientific">Neocallimastix californiae</name>
    <dbReference type="NCBI Taxonomy" id="1754190"/>
    <lineage>
        <taxon>Eukaryota</taxon>
        <taxon>Fungi</taxon>
        <taxon>Fungi incertae sedis</taxon>
        <taxon>Chytridiomycota</taxon>
        <taxon>Chytridiomycota incertae sedis</taxon>
        <taxon>Neocallimastigomycetes</taxon>
        <taxon>Neocallimastigales</taxon>
        <taxon>Neocallimastigaceae</taxon>
        <taxon>Neocallimastix</taxon>
    </lineage>
</organism>
<dbReference type="AlphaFoldDB" id="A0A1Y2BY51"/>
<evidence type="ECO:0000256" key="1">
    <source>
        <dbReference type="SAM" id="MobiDB-lite"/>
    </source>
</evidence>
<keyword evidence="3" id="KW-1185">Reference proteome</keyword>